<evidence type="ECO:0000259" key="8">
    <source>
        <dbReference type="PROSITE" id="PS50021"/>
    </source>
</evidence>
<name>A0ABP0TYV1_9BRYO</name>
<dbReference type="PROSITE" id="PS50021">
    <property type="entry name" value="CH"/>
    <property type="match status" value="2"/>
</dbReference>
<dbReference type="PROSITE" id="PS50176">
    <property type="entry name" value="ARM_REPEAT"/>
    <property type="match status" value="1"/>
</dbReference>
<dbReference type="Pfam" id="PF00612">
    <property type="entry name" value="IQ"/>
    <property type="match status" value="10"/>
</dbReference>
<dbReference type="PANTHER" id="PTHR22706:SF1">
    <property type="entry name" value="ASSEMBLY FACTOR FOR SPINDLE MICROTUBULES"/>
    <property type="match status" value="1"/>
</dbReference>
<dbReference type="InterPro" id="IPR036872">
    <property type="entry name" value="CH_dom_sf"/>
</dbReference>
<feature type="coiled-coil region" evidence="6">
    <location>
        <begin position="1696"/>
        <end position="1723"/>
    </location>
</feature>
<feature type="repeat" description="ARM" evidence="5">
    <location>
        <begin position="1612"/>
        <end position="1645"/>
    </location>
</feature>
<evidence type="ECO:0000256" key="2">
    <source>
        <dbReference type="ARBA" id="ARBA00022490"/>
    </source>
</evidence>
<feature type="region of interest" description="Disordered" evidence="7">
    <location>
        <begin position="115"/>
        <end position="185"/>
    </location>
</feature>
<dbReference type="SUPFAM" id="SSF48371">
    <property type="entry name" value="ARM repeat"/>
    <property type="match status" value="1"/>
</dbReference>
<evidence type="ECO:0000256" key="3">
    <source>
        <dbReference type="ARBA" id="ARBA00022737"/>
    </source>
</evidence>
<dbReference type="SMART" id="SM00015">
    <property type="entry name" value="IQ"/>
    <property type="match status" value="19"/>
</dbReference>
<dbReference type="Gene3D" id="1.10.418.10">
    <property type="entry name" value="Calponin-like domain"/>
    <property type="match status" value="2"/>
</dbReference>
<sequence>MMDGEMPKCGEKRKSLIVLGSKPIKKFKSPLVLTSLSGIISTKTHSRLDLQPSYCVQENSDKQQEKDREQFLARISQVNSLLKSKAPPSDLVVSTQGLLVTPWKGERNVHQQHVTETFSSSSSSSSSAQGLFTPRRNAQQTITSSFSTPRSSERGAGVSGVRMGGGVGEGTKASSRKIGPPMSGRKMKMRASLQLRMMECQELQASRAARSRTELWMERQERAYCAWLNHLLRQPMQDVQQPISSRVSPPRQSCASAEFGVSSARSYCSSQLRSDEVTARVHEKQPRRILGKPRLGSARASSGINENHVANLHTPADAHLQQICSGAELRSRLQPYLMGPHCNRIVSVMTQVAKHIDEGRLKMKTGCPILTDVALRQKALEVLLSYNPTWLRLGLVVVLGPLALLGDIEMPKICSKGAEEVASENALLEVLLEQQFLADAVLAKQHARNRSIEGMYRDGYKDALGKLILKRILLLVLVLDKIKCETALNSGHGIDGLDGGSPLLFRVNTLVKSSRQALEVFLLDSMQGEGDLISHLGKSGYYVSHIQAPFCEYNFEVQNVVADLQDGIHLCRLAQLMSHDLSVLVELRCPCDLRKKRLHNCKVALESLARAGVPLQDELGACITADHIVDGQRDKILPLLWNIIVYLQIPKLVSHPQLWKQIFEAEGPQGSFSMVRLDTRGYAILDVLLTWTQAVCSTLGAVKVHNFNTCFMDGQVLCYLVSYYLPSHLPHQAILPTVNQTLHIVSEQNSEITGQHGQYECQGPPTREGMTLQARETTAHNFQLLEHIVKKHGNLPQVLELTDLVEGDPCTSERNIIIFVAYLCCWLVNMNLQDVEGDDIVGMDPSNVEDTSTDKQKLEVGLCPRLSESPSPTEYHTIQDEAAIRIQAWYKGYLQQQAFKMDKLAVTTLQRFLRGWLARLTLHKSQREENGVASIQVSDCGYCLQHSILRRKLASTDIQSCHCNCGEQEVEHLYSTNADGLGSVVAHELQEKGEFLTTEALTTSQTASGRCSLKPTSVKWELAATQIQTCYRGYLQRRKYHLLKMRVVRLQALIRGKLVRWKFILVRGVVLRIQGYWWGYSTRQMFLRKRLAATKIQCCYRAYVQRRRFLLDRRAVVRFQAVLRGILVRKRKLLHNLAVGRLQTAWQHCDPEVVATRIQCWYRCYVQRKLYCARRTGIIRLQAVVRGKLVRQQLKVLMKSVNTIQAYWQGYCLRCSVLEWKDAATQIQSWWRGCGWRKGFHMQRDKVVMVQACVRGNQVRKRLQILRQAVIRIEAAWWAHCLKLNTLKQMHAAMRIQAGYHAHVQRMVYSKSQKAIVQLQAIVRGVLVRRRMKLFKEAVSKIQSTWRGYCTRRTFLNWTAAATSIQSCHRGRVQRRMYRCTIEAVTKIQVAFRCLQQRKKHSNQMKKDSYALNGQEQTLLIHQPSYSSEVFAASAIQRYWRVHIMKEKVSAELWEKEIVGPVLNPPECRYSMVELDAGRVLTIWAKTQHDRLSFLRLRKLAIVIQSHFRGFQARKYFAHVKKSACLIQAHWKGHEWRKRQGHVMKQMQQLRFRMQLTASKVDNSQRLGHRLTNALAQLLSQKTVSGILHTCATIDMATEHSKQCCERLAEGGAILKLLQLIQTTNRSPPHEQVLKHALSILANLARFPDLALRIVNTSDSIMIIAEQLLVNKEEVFSKAMEVVQHVCSTPGCAEIIKRTSLVIRRLQNVAQMLERKHVVEKRNLEKIPQSQPILRKAAERKLREVGSHHFNIISTLQHFSLGAHCMPAVYGADKANFTQKDRRSSMIGAPSQLLVAHSQLRTPFQGHIAGNKSKVSIQAKVPRAALTDRSNY</sequence>
<dbReference type="InterPro" id="IPR000048">
    <property type="entry name" value="IQ_motif_EF-hand-BS"/>
</dbReference>
<evidence type="ECO:0000313" key="9">
    <source>
        <dbReference type="EMBL" id="CAK9208841.1"/>
    </source>
</evidence>
<dbReference type="EMBL" id="OZ019909">
    <property type="protein sequence ID" value="CAK9208841.1"/>
    <property type="molecule type" value="Genomic_DNA"/>
</dbReference>
<accession>A0ABP0TYV1</accession>
<evidence type="ECO:0000313" key="10">
    <source>
        <dbReference type="Proteomes" id="UP001497512"/>
    </source>
</evidence>
<comment type="subcellular location">
    <subcellularLocation>
        <location evidence="1">Cytoplasm</location>
    </subcellularLocation>
</comment>
<dbReference type="SUPFAM" id="SSF47576">
    <property type="entry name" value="Calponin-homology domain, CH-domain"/>
    <property type="match status" value="1"/>
</dbReference>
<dbReference type="SUPFAM" id="SSF52540">
    <property type="entry name" value="P-loop containing nucleoside triphosphate hydrolases"/>
    <property type="match status" value="4"/>
</dbReference>
<dbReference type="CDD" id="cd21223">
    <property type="entry name" value="CH_ASPM_rpt1"/>
    <property type="match status" value="1"/>
</dbReference>
<dbReference type="InterPro" id="IPR001715">
    <property type="entry name" value="CH_dom"/>
</dbReference>
<reference evidence="9" key="1">
    <citation type="submission" date="2024-02" db="EMBL/GenBank/DDBJ databases">
        <authorList>
            <consortium name="ELIXIR-Norway"/>
            <consortium name="Elixir Norway"/>
        </authorList>
    </citation>
    <scope>NUCLEOTIDE SEQUENCE</scope>
</reference>
<feature type="domain" description="Calponin-homology (CH)" evidence="8">
    <location>
        <begin position="682"/>
        <end position="828"/>
    </location>
</feature>
<keyword evidence="3" id="KW-0677">Repeat</keyword>
<feature type="domain" description="Calponin-homology (CH)" evidence="8">
    <location>
        <begin position="526"/>
        <end position="648"/>
    </location>
</feature>
<evidence type="ECO:0000256" key="4">
    <source>
        <dbReference type="ARBA" id="ARBA00022860"/>
    </source>
</evidence>
<dbReference type="Pfam" id="PF00307">
    <property type="entry name" value="CH"/>
    <property type="match status" value="2"/>
</dbReference>
<keyword evidence="6" id="KW-0175">Coiled coil</keyword>
<evidence type="ECO:0000256" key="1">
    <source>
        <dbReference type="ARBA" id="ARBA00004496"/>
    </source>
</evidence>
<dbReference type="InterPro" id="IPR000225">
    <property type="entry name" value="Armadillo"/>
</dbReference>
<gene>
    <name evidence="9" type="ORF">CSSPTR1EN2_LOCUS9385</name>
</gene>
<dbReference type="Gene3D" id="1.20.5.190">
    <property type="match status" value="8"/>
</dbReference>
<organism evidence="9 10">
    <name type="scientific">Sphagnum troendelagicum</name>
    <dbReference type="NCBI Taxonomy" id="128251"/>
    <lineage>
        <taxon>Eukaryota</taxon>
        <taxon>Viridiplantae</taxon>
        <taxon>Streptophyta</taxon>
        <taxon>Embryophyta</taxon>
        <taxon>Bryophyta</taxon>
        <taxon>Sphagnophytina</taxon>
        <taxon>Sphagnopsida</taxon>
        <taxon>Sphagnales</taxon>
        <taxon>Sphagnaceae</taxon>
        <taxon>Sphagnum</taxon>
    </lineage>
</organism>
<dbReference type="InterPro" id="IPR027417">
    <property type="entry name" value="P-loop_NTPase"/>
</dbReference>
<feature type="compositionally biased region" description="Polar residues" evidence="7">
    <location>
        <begin position="136"/>
        <end position="150"/>
    </location>
</feature>
<dbReference type="PROSITE" id="PS50096">
    <property type="entry name" value="IQ"/>
    <property type="match status" value="16"/>
</dbReference>
<evidence type="ECO:0000256" key="6">
    <source>
        <dbReference type="SAM" id="Coils"/>
    </source>
</evidence>
<dbReference type="InterPro" id="IPR016024">
    <property type="entry name" value="ARM-type_fold"/>
</dbReference>
<dbReference type="InterPro" id="IPR051185">
    <property type="entry name" value="ASPM"/>
</dbReference>
<keyword evidence="2" id="KW-0963">Cytoplasm</keyword>
<dbReference type="PANTHER" id="PTHR22706">
    <property type="entry name" value="ASSEMBLY FACTOR FOR SPINDLE MICROTUBULES"/>
    <property type="match status" value="1"/>
</dbReference>
<dbReference type="Gene3D" id="1.25.10.10">
    <property type="entry name" value="Leucine-rich Repeat Variant"/>
    <property type="match status" value="1"/>
</dbReference>
<keyword evidence="10" id="KW-1185">Reference proteome</keyword>
<dbReference type="Proteomes" id="UP001497512">
    <property type="component" value="Chromosome 17"/>
</dbReference>
<evidence type="ECO:0000256" key="5">
    <source>
        <dbReference type="PROSITE-ProRule" id="PRU00259"/>
    </source>
</evidence>
<proteinExistence type="predicted"/>
<keyword evidence="4" id="KW-0112">Calmodulin-binding</keyword>
<protein>
    <recommendedName>
        <fullName evidence="8">Calponin-homology (CH) domain-containing protein</fullName>
    </recommendedName>
</protein>
<dbReference type="InterPro" id="IPR011989">
    <property type="entry name" value="ARM-like"/>
</dbReference>
<evidence type="ECO:0000256" key="7">
    <source>
        <dbReference type="SAM" id="MobiDB-lite"/>
    </source>
</evidence>